<name>A0A0E9X5M5_ANGAN</name>
<accession>A0A0E9X5M5</accession>
<evidence type="ECO:0000313" key="2">
    <source>
        <dbReference type="EMBL" id="JAH96993.1"/>
    </source>
</evidence>
<keyword evidence="1" id="KW-0472">Membrane</keyword>
<reference evidence="2" key="2">
    <citation type="journal article" date="2015" name="Fish Shellfish Immunol.">
        <title>Early steps in the European eel (Anguilla anguilla)-Vibrio vulnificus interaction in the gills: Role of the RtxA13 toxin.</title>
        <authorList>
            <person name="Callol A."/>
            <person name="Pajuelo D."/>
            <person name="Ebbesson L."/>
            <person name="Teles M."/>
            <person name="MacKenzie S."/>
            <person name="Amaro C."/>
        </authorList>
    </citation>
    <scope>NUCLEOTIDE SEQUENCE</scope>
</reference>
<protein>
    <submittedName>
        <fullName evidence="2">Uncharacterized protein</fullName>
    </submittedName>
</protein>
<sequence length="111" mass="13183">MIFPHYCISSNLHYFYIRFCAYLSLKMCSLILETLMRKKVFCNGISSWVQLWFSSVLAYCNYRILLRRTSPLILEGRSTLKKVLQSKINIYKYNQLGMYEGIFLQNEIVSN</sequence>
<keyword evidence="1" id="KW-1133">Transmembrane helix</keyword>
<organism evidence="2">
    <name type="scientific">Anguilla anguilla</name>
    <name type="common">European freshwater eel</name>
    <name type="synonym">Muraena anguilla</name>
    <dbReference type="NCBI Taxonomy" id="7936"/>
    <lineage>
        <taxon>Eukaryota</taxon>
        <taxon>Metazoa</taxon>
        <taxon>Chordata</taxon>
        <taxon>Craniata</taxon>
        <taxon>Vertebrata</taxon>
        <taxon>Euteleostomi</taxon>
        <taxon>Actinopterygii</taxon>
        <taxon>Neopterygii</taxon>
        <taxon>Teleostei</taxon>
        <taxon>Anguilliformes</taxon>
        <taxon>Anguillidae</taxon>
        <taxon>Anguilla</taxon>
    </lineage>
</organism>
<feature type="transmembrane region" description="Helical" evidence="1">
    <location>
        <begin position="12"/>
        <end position="32"/>
    </location>
</feature>
<keyword evidence="1" id="KW-0812">Transmembrane</keyword>
<proteinExistence type="predicted"/>
<dbReference type="AlphaFoldDB" id="A0A0E9X5M5"/>
<dbReference type="EMBL" id="GBXM01011584">
    <property type="protein sequence ID" value="JAH96993.1"/>
    <property type="molecule type" value="Transcribed_RNA"/>
</dbReference>
<evidence type="ECO:0000256" key="1">
    <source>
        <dbReference type="SAM" id="Phobius"/>
    </source>
</evidence>
<reference evidence="2" key="1">
    <citation type="submission" date="2014-11" db="EMBL/GenBank/DDBJ databases">
        <authorList>
            <person name="Amaro Gonzalez C."/>
        </authorList>
    </citation>
    <scope>NUCLEOTIDE SEQUENCE</scope>
</reference>